<keyword evidence="4" id="KW-1185">Reference proteome</keyword>
<name>A0AAD3CTP6_9STRA</name>
<keyword evidence="1" id="KW-0472">Membrane</keyword>
<evidence type="ECO:0000259" key="2">
    <source>
        <dbReference type="Pfam" id="PF13383"/>
    </source>
</evidence>
<comment type="caution">
    <text evidence="3">The sequence shown here is derived from an EMBL/GenBank/DDBJ whole genome shotgun (WGS) entry which is preliminary data.</text>
</comment>
<evidence type="ECO:0000256" key="1">
    <source>
        <dbReference type="SAM" id="Phobius"/>
    </source>
</evidence>
<accession>A0AAD3CTP6</accession>
<keyword evidence="1" id="KW-1133">Transmembrane helix</keyword>
<gene>
    <name evidence="3" type="ORF">CTEN210_08115</name>
</gene>
<dbReference type="Proteomes" id="UP001054902">
    <property type="component" value="Unassembled WGS sequence"/>
</dbReference>
<feature type="domain" description="Methyltransferase" evidence="2">
    <location>
        <begin position="104"/>
        <end position="351"/>
    </location>
</feature>
<protein>
    <recommendedName>
        <fullName evidence="2">Methyltransferase domain-containing protein</fullName>
    </recommendedName>
</protein>
<evidence type="ECO:0000313" key="4">
    <source>
        <dbReference type="Proteomes" id="UP001054902"/>
    </source>
</evidence>
<reference evidence="3 4" key="1">
    <citation type="journal article" date="2021" name="Sci. Rep.">
        <title>The genome of the diatom Chaetoceros tenuissimus carries an ancient integrated fragment of an extant virus.</title>
        <authorList>
            <person name="Hongo Y."/>
            <person name="Kimura K."/>
            <person name="Takaki Y."/>
            <person name="Yoshida Y."/>
            <person name="Baba S."/>
            <person name="Kobayashi G."/>
            <person name="Nagasaki K."/>
            <person name="Hano T."/>
            <person name="Tomaru Y."/>
        </authorList>
    </citation>
    <scope>NUCLEOTIDE SEQUENCE [LARGE SCALE GENOMIC DNA]</scope>
    <source>
        <strain evidence="3 4">NIES-3715</strain>
    </source>
</reference>
<dbReference type="Pfam" id="PF13383">
    <property type="entry name" value="Methyltransf_22"/>
    <property type="match status" value="1"/>
</dbReference>
<dbReference type="PANTHER" id="PTHR32026">
    <property type="entry name" value="METHYLTRANSFERASE-LIKE PROTEIN 24"/>
    <property type="match status" value="1"/>
</dbReference>
<dbReference type="InterPro" id="IPR026913">
    <property type="entry name" value="METTL24"/>
</dbReference>
<evidence type="ECO:0000313" key="3">
    <source>
        <dbReference type="EMBL" id="GFH51639.1"/>
    </source>
</evidence>
<keyword evidence="1" id="KW-0812">Transmembrane</keyword>
<proteinExistence type="predicted"/>
<sequence length="360" mass="41151">MPASIIIRTKNGIANSDDTLAPLYKPRYVSEDTREIPSNFQSWDRGSIISYICNGLFSLSKLICCGTRRRVLMTMLIGVLVCVFNISIIDSIYSKFGGESSYSMASRQSYHFFQNIPQHRWQLLQKRTQKIRSKQMKHTKNYRDANKFYQHNFPQEFTCPHEERIGGTKSQGSMWLCNPRSILDVGKMRSKNNGNSCTAYTSLANINDFQFEKDLLEKLPGCEVHVFSPVVAHDIPPDGVIFHQWGFKSSSDALNTDPNYKTLYDTIKSLKHELYTIDILALDCQGCEHDLVHDLIAGDQYKDAPVFMQILVQIHGVDSNFFHTLQNHGYVSFHKSNSAESSSDYDYGFLKLSPDFFVNT</sequence>
<dbReference type="EMBL" id="BLLK01000045">
    <property type="protein sequence ID" value="GFH51639.1"/>
    <property type="molecule type" value="Genomic_DNA"/>
</dbReference>
<dbReference type="InterPro" id="IPR025714">
    <property type="entry name" value="Methyltranfer_dom"/>
</dbReference>
<dbReference type="AlphaFoldDB" id="A0AAD3CTP6"/>
<feature type="transmembrane region" description="Helical" evidence="1">
    <location>
        <begin position="71"/>
        <end position="93"/>
    </location>
</feature>
<dbReference type="PANTHER" id="PTHR32026:SF10">
    <property type="entry name" value="METHYLTRANSFERASE-LIKE PROTEIN 24-RELATED"/>
    <property type="match status" value="1"/>
</dbReference>
<organism evidence="3 4">
    <name type="scientific">Chaetoceros tenuissimus</name>
    <dbReference type="NCBI Taxonomy" id="426638"/>
    <lineage>
        <taxon>Eukaryota</taxon>
        <taxon>Sar</taxon>
        <taxon>Stramenopiles</taxon>
        <taxon>Ochrophyta</taxon>
        <taxon>Bacillariophyta</taxon>
        <taxon>Coscinodiscophyceae</taxon>
        <taxon>Chaetocerotophycidae</taxon>
        <taxon>Chaetocerotales</taxon>
        <taxon>Chaetocerotaceae</taxon>
        <taxon>Chaetoceros</taxon>
    </lineage>
</organism>